<comment type="caution">
    <text evidence="1">The sequence shown here is derived from an EMBL/GenBank/DDBJ whole genome shotgun (WGS) entry which is preliminary data.</text>
</comment>
<reference evidence="1 2" key="1">
    <citation type="submission" date="2017-09" db="EMBL/GenBank/DDBJ databases">
        <title>Biocontrol bacteria screening and application from spent mushroom substrate.</title>
        <authorList>
            <person name="Sun X."/>
        </authorList>
    </citation>
    <scope>NUCLEOTIDE SEQUENCE [LARGE SCALE GENOMIC DNA]</scope>
    <source>
        <strain evidence="1 2">100374</strain>
    </source>
</reference>
<evidence type="ECO:0000313" key="1">
    <source>
        <dbReference type="EMBL" id="PIE92120.1"/>
    </source>
</evidence>
<dbReference type="EMBL" id="NWUW01000043">
    <property type="protein sequence ID" value="PIE92120.1"/>
    <property type="molecule type" value="Genomic_DNA"/>
</dbReference>
<gene>
    <name evidence="1" type="ORF">CO726_28275</name>
</gene>
<organism evidence="1 2">
    <name type="scientific">Bacillus fungorum</name>
    <dbReference type="NCBI Taxonomy" id="2039284"/>
    <lineage>
        <taxon>Bacteria</taxon>
        <taxon>Bacillati</taxon>
        <taxon>Bacillota</taxon>
        <taxon>Bacilli</taxon>
        <taxon>Bacillales</taxon>
        <taxon>Bacillaceae</taxon>
        <taxon>Bacillus</taxon>
    </lineage>
</organism>
<name>A0A2G6Q6T6_9BACI</name>
<proteinExistence type="predicted"/>
<dbReference type="RefSeq" id="WP_099686499.1">
    <property type="nucleotide sequence ID" value="NZ_NWUW01000043.1"/>
</dbReference>
<evidence type="ECO:0000313" key="2">
    <source>
        <dbReference type="Proteomes" id="UP000228484"/>
    </source>
</evidence>
<dbReference type="AlphaFoldDB" id="A0A2G6Q6T6"/>
<protein>
    <submittedName>
        <fullName evidence="1">Uncharacterized protein</fullName>
    </submittedName>
</protein>
<keyword evidence="2" id="KW-1185">Reference proteome</keyword>
<accession>A0A2G6Q6T6</accession>
<sequence>MKNLKKIHELLNECQTKSDKYFALKINETGSNLLGITQAQINPFSAVIMKKEQKGISIIGFFDNKPIKYSSLEDFVFTDEVVIAVDCRKDNNYKVFYQINKNDEDFEKITTKPQLSTDDLILIFWEDMQMSCLTFCSFDSERDENIREVITANNEPVKRLLRGITREFISPYFKINK</sequence>
<dbReference type="Proteomes" id="UP000228484">
    <property type="component" value="Unassembled WGS sequence"/>
</dbReference>